<evidence type="ECO:0000256" key="2">
    <source>
        <dbReference type="ARBA" id="ARBA00004202"/>
    </source>
</evidence>
<dbReference type="RefSeq" id="WP_358705540.1">
    <property type="nucleotide sequence ID" value="NZ_JBFACG010000025.1"/>
</dbReference>
<keyword evidence="5" id="KW-1003">Cell membrane</keyword>
<sequence length="611" mass="64993">MTAEHRTTQPRSVEHRTAAPGRRSPLRRLLTDPQAVISAGLLLTVVLLGQLSPLFTDHGPNQASLDAVNAPVGTHGYPLGGDKSGRDIFARLLASINTSVVSALIGTSIALAIGVTFGLIGGYYGRRVRGVTEWVFSLVMTFPGLLLLIVLLPVTGGDYRATMLIFGVLLSPGIYRLVRNLVLGVKNELYVDAARVSGLSDRRILWRHVFSVVRGPVVIATAFLAGSSISVQSGLAFLGVGSSTVPSFGAMISEGFSNLYEEPLQFLWPSLGLGTITASLVLLGNSLRDALDGGRPVPSRIAPPERRPTAPTHTRPGSTPTGTSVAAPGLLTVEDLAIAYPTPTGELKEVVSGVTLTLEAGQTLGLVGESGSGKTQTAFAVLGVLPAEAAITRGSIRLDGRELLGLDERALRAVRGTSIAYVPQEPMSNLDPNFTVGAQLVEGLRASSPMTRREARTRVLALLDRVGIPDPRATYSSYPHQISGGMAQRVLIAGAIASRPLLLIADEPTTALDVTVQAEILDLLRDLQREMNMAVLLVTHNFGVVADSCDRVAVMRTGRIVETGDALDLFSAPRQEYTRMLLDSILDEHTLRTDRPAADTSKTDTFETEAR</sequence>
<dbReference type="InterPro" id="IPR003439">
    <property type="entry name" value="ABC_transporter-like_ATP-bd"/>
</dbReference>
<dbReference type="PROSITE" id="PS50893">
    <property type="entry name" value="ABC_TRANSPORTER_2"/>
    <property type="match status" value="1"/>
</dbReference>
<dbReference type="InterPro" id="IPR017871">
    <property type="entry name" value="ABC_transporter-like_CS"/>
</dbReference>
<dbReference type="PANTHER" id="PTHR43297">
    <property type="entry name" value="OLIGOPEPTIDE TRANSPORT ATP-BINDING PROTEIN APPD"/>
    <property type="match status" value="1"/>
</dbReference>
<dbReference type="PANTHER" id="PTHR43297:SF2">
    <property type="entry name" value="DIPEPTIDE TRANSPORT ATP-BINDING PROTEIN DPPD"/>
    <property type="match status" value="1"/>
</dbReference>
<feature type="domain" description="ABC transmembrane type-1" evidence="14">
    <location>
        <begin position="96"/>
        <end position="288"/>
    </location>
</feature>
<evidence type="ECO:0000313" key="15">
    <source>
        <dbReference type="EMBL" id="MFK4267464.1"/>
    </source>
</evidence>
<evidence type="ECO:0000256" key="9">
    <source>
        <dbReference type="ARBA" id="ARBA00022989"/>
    </source>
</evidence>
<proteinExistence type="inferred from homology"/>
<dbReference type="InterPro" id="IPR003593">
    <property type="entry name" value="AAA+_ATPase"/>
</dbReference>
<evidence type="ECO:0000259" key="13">
    <source>
        <dbReference type="PROSITE" id="PS50893"/>
    </source>
</evidence>
<keyword evidence="16" id="KW-1185">Reference proteome</keyword>
<feature type="transmembrane region" description="Helical" evidence="11">
    <location>
        <begin position="212"/>
        <end position="238"/>
    </location>
</feature>
<dbReference type="PROSITE" id="PS50928">
    <property type="entry name" value="ABC_TM1"/>
    <property type="match status" value="1"/>
</dbReference>
<evidence type="ECO:0000256" key="3">
    <source>
        <dbReference type="ARBA" id="ARBA00005417"/>
    </source>
</evidence>
<evidence type="ECO:0000256" key="8">
    <source>
        <dbReference type="ARBA" id="ARBA00022840"/>
    </source>
</evidence>
<evidence type="ECO:0000256" key="11">
    <source>
        <dbReference type="RuleBase" id="RU363032"/>
    </source>
</evidence>
<dbReference type="PROSITE" id="PS00211">
    <property type="entry name" value="ABC_TRANSPORTER_1"/>
    <property type="match status" value="1"/>
</dbReference>
<feature type="compositionally biased region" description="Polar residues" evidence="12">
    <location>
        <begin position="311"/>
        <end position="324"/>
    </location>
</feature>
<keyword evidence="9 11" id="KW-1133">Transmembrane helix</keyword>
<feature type="domain" description="ABC transporter" evidence="13">
    <location>
        <begin position="331"/>
        <end position="582"/>
    </location>
</feature>
<dbReference type="InterPro" id="IPR035906">
    <property type="entry name" value="MetI-like_sf"/>
</dbReference>
<keyword evidence="8 15" id="KW-0067">ATP-binding</keyword>
<dbReference type="InterPro" id="IPR000515">
    <property type="entry name" value="MetI-like"/>
</dbReference>
<dbReference type="Proteomes" id="UP001620295">
    <property type="component" value="Unassembled WGS sequence"/>
</dbReference>
<evidence type="ECO:0000256" key="7">
    <source>
        <dbReference type="ARBA" id="ARBA00022741"/>
    </source>
</evidence>
<feature type="transmembrane region" description="Helical" evidence="11">
    <location>
        <begin position="161"/>
        <end position="178"/>
    </location>
</feature>
<keyword evidence="6 11" id="KW-0812">Transmembrane</keyword>
<organism evidence="15 16">
    <name type="scientific">Streptomyces milbemycinicus</name>
    <dbReference type="NCBI Taxonomy" id="476552"/>
    <lineage>
        <taxon>Bacteria</taxon>
        <taxon>Bacillati</taxon>
        <taxon>Actinomycetota</taxon>
        <taxon>Actinomycetes</taxon>
        <taxon>Kitasatosporales</taxon>
        <taxon>Streptomycetaceae</taxon>
        <taxon>Streptomyces</taxon>
    </lineage>
</organism>
<keyword evidence="10 11" id="KW-0472">Membrane</keyword>
<dbReference type="GO" id="GO:0005524">
    <property type="term" value="F:ATP binding"/>
    <property type="evidence" value="ECO:0007669"/>
    <property type="project" value="UniProtKB-KW"/>
</dbReference>
<feature type="region of interest" description="Disordered" evidence="12">
    <location>
        <begin position="1"/>
        <end position="25"/>
    </location>
</feature>
<dbReference type="InterPro" id="IPR027417">
    <property type="entry name" value="P-loop_NTPase"/>
</dbReference>
<keyword evidence="7" id="KW-0547">Nucleotide-binding</keyword>
<reference evidence="15 16" key="1">
    <citation type="submission" date="2024-11" db="EMBL/GenBank/DDBJ databases">
        <title>The Natural Products Discovery Center: Release of the First 8490 Sequenced Strains for Exploring Actinobacteria Biosynthetic Diversity.</title>
        <authorList>
            <person name="Kalkreuter E."/>
            <person name="Kautsar S.A."/>
            <person name="Yang D."/>
            <person name="Bader C.D."/>
            <person name="Teijaro C.N."/>
            <person name="Fluegel L."/>
            <person name="Davis C.M."/>
            <person name="Simpson J.R."/>
            <person name="Lauterbach L."/>
            <person name="Steele A.D."/>
            <person name="Gui C."/>
            <person name="Meng S."/>
            <person name="Li G."/>
            <person name="Viehrig K."/>
            <person name="Ye F."/>
            <person name="Su P."/>
            <person name="Kiefer A.F."/>
            <person name="Nichols A."/>
            <person name="Cepeda A.J."/>
            <person name="Yan W."/>
            <person name="Fan B."/>
            <person name="Jiang Y."/>
            <person name="Adhikari A."/>
            <person name="Zheng C.-J."/>
            <person name="Schuster L."/>
            <person name="Cowan T.M."/>
            <person name="Smanski M.J."/>
            <person name="Chevrette M.G."/>
            <person name="De Carvalho L.P.S."/>
            <person name="Shen B."/>
        </authorList>
    </citation>
    <scope>NUCLEOTIDE SEQUENCE [LARGE SCALE GENOMIC DNA]</scope>
    <source>
        <strain evidence="15 16">NPDC020863</strain>
    </source>
</reference>
<comment type="similarity">
    <text evidence="3">Belongs to the ABC transporter superfamily.</text>
</comment>
<evidence type="ECO:0000256" key="1">
    <source>
        <dbReference type="ARBA" id="ARBA00004141"/>
    </source>
</evidence>
<feature type="transmembrane region" description="Helical" evidence="11">
    <location>
        <begin position="100"/>
        <end position="122"/>
    </location>
</feature>
<protein>
    <submittedName>
        <fullName evidence="15">ATP-binding cassette domain-containing protein</fullName>
    </submittedName>
</protein>
<dbReference type="SMART" id="SM00382">
    <property type="entry name" value="AAA"/>
    <property type="match status" value="1"/>
</dbReference>
<feature type="transmembrane region" description="Helical" evidence="11">
    <location>
        <begin position="35"/>
        <end position="55"/>
    </location>
</feature>
<name>A0ABW8LNQ3_9ACTN</name>
<evidence type="ECO:0000313" key="16">
    <source>
        <dbReference type="Proteomes" id="UP001620295"/>
    </source>
</evidence>
<dbReference type="EMBL" id="JBJDQH010000007">
    <property type="protein sequence ID" value="MFK4267464.1"/>
    <property type="molecule type" value="Genomic_DNA"/>
</dbReference>
<gene>
    <name evidence="15" type="ORF">ACI2L5_21365</name>
</gene>
<evidence type="ECO:0000256" key="5">
    <source>
        <dbReference type="ARBA" id="ARBA00022475"/>
    </source>
</evidence>
<keyword evidence="4 11" id="KW-0813">Transport</keyword>
<dbReference type="InterPro" id="IPR050388">
    <property type="entry name" value="ABC_Ni/Peptide_Import"/>
</dbReference>
<evidence type="ECO:0000256" key="6">
    <source>
        <dbReference type="ARBA" id="ARBA00022692"/>
    </source>
</evidence>
<dbReference type="CDD" id="cd03257">
    <property type="entry name" value="ABC_NikE_OppD_transporters"/>
    <property type="match status" value="1"/>
</dbReference>
<evidence type="ECO:0000256" key="10">
    <source>
        <dbReference type="ARBA" id="ARBA00023136"/>
    </source>
</evidence>
<feature type="compositionally biased region" description="Basic and acidic residues" evidence="12">
    <location>
        <begin position="1"/>
        <end position="17"/>
    </location>
</feature>
<evidence type="ECO:0000256" key="4">
    <source>
        <dbReference type="ARBA" id="ARBA00022448"/>
    </source>
</evidence>
<dbReference type="Pfam" id="PF00528">
    <property type="entry name" value="BPD_transp_1"/>
    <property type="match status" value="1"/>
</dbReference>
<dbReference type="Pfam" id="PF00005">
    <property type="entry name" value="ABC_tran"/>
    <property type="match status" value="1"/>
</dbReference>
<dbReference type="Gene3D" id="3.40.50.300">
    <property type="entry name" value="P-loop containing nucleotide triphosphate hydrolases"/>
    <property type="match status" value="1"/>
</dbReference>
<dbReference type="Gene3D" id="1.10.3720.10">
    <property type="entry name" value="MetI-like"/>
    <property type="match status" value="1"/>
</dbReference>
<accession>A0ABW8LNQ3</accession>
<comment type="caution">
    <text evidence="15">The sequence shown here is derived from an EMBL/GenBank/DDBJ whole genome shotgun (WGS) entry which is preliminary data.</text>
</comment>
<dbReference type="CDD" id="cd06261">
    <property type="entry name" value="TM_PBP2"/>
    <property type="match status" value="1"/>
</dbReference>
<comment type="subcellular location">
    <subcellularLocation>
        <location evidence="11">Cell membrane</location>
        <topology evidence="11">Multi-pass membrane protein</topology>
    </subcellularLocation>
    <subcellularLocation>
        <location evidence="2">Cell membrane</location>
        <topology evidence="2">Peripheral membrane protein</topology>
    </subcellularLocation>
    <subcellularLocation>
        <location evidence="1">Membrane</location>
        <topology evidence="1">Multi-pass membrane protein</topology>
    </subcellularLocation>
</comment>
<dbReference type="SUPFAM" id="SSF161098">
    <property type="entry name" value="MetI-like"/>
    <property type="match status" value="1"/>
</dbReference>
<evidence type="ECO:0000259" key="14">
    <source>
        <dbReference type="PROSITE" id="PS50928"/>
    </source>
</evidence>
<dbReference type="SUPFAM" id="SSF52540">
    <property type="entry name" value="P-loop containing nucleoside triphosphate hydrolases"/>
    <property type="match status" value="1"/>
</dbReference>
<feature type="region of interest" description="Disordered" evidence="12">
    <location>
        <begin position="293"/>
        <end position="326"/>
    </location>
</feature>
<evidence type="ECO:0000256" key="12">
    <source>
        <dbReference type="SAM" id="MobiDB-lite"/>
    </source>
</evidence>
<comment type="similarity">
    <text evidence="11">Belongs to the binding-protein-dependent transport system permease family.</text>
</comment>
<feature type="transmembrane region" description="Helical" evidence="11">
    <location>
        <begin position="134"/>
        <end position="155"/>
    </location>
</feature>